<evidence type="ECO:0000256" key="1">
    <source>
        <dbReference type="SAM" id="Phobius"/>
    </source>
</evidence>
<feature type="transmembrane region" description="Helical" evidence="1">
    <location>
        <begin position="6"/>
        <end position="26"/>
    </location>
</feature>
<dbReference type="AlphaFoldDB" id="A0A8S7CM85"/>
<reference evidence="2 3" key="1">
    <citation type="submission" date="2019-06" db="EMBL/GenBank/DDBJ databases">
        <authorList>
            <consortium name="NARMS: The National Antimicrobial Resistance Monitoring System"/>
        </authorList>
    </citation>
    <scope>NUCLEOTIDE SEQUENCE [LARGE SCALE GENOMIC DNA]</scope>
    <source>
        <strain evidence="2 3">FSIS11921886</strain>
    </source>
</reference>
<name>A0A8S7CM85_ECOLX</name>
<comment type="caution">
    <text evidence="2">The sequence shown here is derived from an EMBL/GenBank/DDBJ whole genome shotgun (WGS) entry which is preliminary data.</text>
</comment>
<keyword evidence="1" id="KW-0472">Membrane</keyword>
<gene>
    <name evidence="2" type="ORF">FIJ20_08720</name>
</gene>
<protein>
    <submittedName>
        <fullName evidence="2">Uncharacterized protein</fullName>
    </submittedName>
</protein>
<dbReference type="Proteomes" id="UP000519859">
    <property type="component" value="Unassembled WGS sequence"/>
</dbReference>
<accession>A0A8S7CM85</accession>
<keyword evidence="1" id="KW-0812">Transmembrane</keyword>
<proteinExistence type="predicted"/>
<evidence type="ECO:0000313" key="3">
    <source>
        <dbReference type="Proteomes" id="UP000519859"/>
    </source>
</evidence>
<organism evidence="2 3">
    <name type="scientific">Escherichia coli</name>
    <dbReference type="NCBI Taxonomy" id="562"/>
    <lineage>
        <taxon>Bacteria</taxon>
        <taxon>Pseudomonadati</taxon>
        <taxon>Pseudomonadota</taxon>
        <taxon>Gammaproteobacteria</taxon>
        <taxon>Enterobacterales</taxon>
        <taxon>Enterobacteriaceae</taxon>
        <taxon>Escherichia</taxon>
    </lineage>
</organism>
<dbReference type="EMBL" id="AASDFP010000014">
    <property type="protein sequence ID" value="EFB2192316.1"/>
    <property type="molecule type" value="Genomic_DNA"/>
</dbReference>
<keyword evidence="1" id="KW-1133">Transmembrane helix</keyword>
<feature type="transmembrane region" description="Helical" evidence="1">
    <location>
        <begin position="38"/>
        <end position="58"/>
    </location>
</feature>
<evidence type="ECO:0000313" key="2">
    <source>
        <dbReference type="EMBL" id="EFB2192316.1"/>
    </source>
</evidence>
<sequence length="59" mass="6960">MPKTAINPPLSSFIAISQPMLAYFLCSQNTGVRFYNGWWFFVRMISHVFFTEIVFYTGW</sequence>